<keyword evidence="7" id="KW-1185">Reference proteome</keyword>
<evidence type="ECO:0000313" key="7">
    <source>
        <dbReference type="Proteomes" id="UP000035762"/>
    </source>
</evidence>
<dbReference type="OrthoDB" id="8638122at2"/>
<evidence type="ECO:0000259" key="5">
    <source>
        <dbReference type="PROSITE" id="PS50949"/>
    </source>
</evidence>
<dbReference type="GO" id="GO:0003677">
    <property type="term" value="F:DNA binding"/>
    <property type="evidence" value="ECO:0007669"/>
    <property type="project" value="UniProtKB-KW"/>
</dbReference>
<dbReference type="PANTHER" id="PTHR43537">
    <property type="entry name" value="TRANSCRIPTIONAL REGULATOR, GNTR FAMILY"/>
    <property type="match status" value="1"/>
</dbReference>
<dbReference type="InterPro" id="IPR036390">
    <property type="entry name" value="WH_DNA-bd_sf"/>
</dbReference>
<dbReference type="Proteomes" id="UP000035762">
    <property type="component" value="Unassembled WGS sequence"/>
</dbReference>
<gene>
    <name evidence="6" type="primary">lutR</name>
    <name evidence="6" type="ORF">BN961_03413</name>
</gene>
<evidence type="ECO:0000313" key="6">
    <source>
        <dbReference type="EMBL" id="CEG09981.1"/>
    </source>
</evidence>
<evidence type="ECO:0000256" key="3">
    <source>
        <dbReference type="ARBA" id="ARBA00023163"/>
    </source>
</evidence>
<dbReference type="EMBL" id="CCAZ020000002">
    <property type="protein sequence ID" value="CEG09981.1"/>
    <property type="molecule type" value="Genomic_DNA"/>
</dbReference>
<dbReference type="PANTHER" id="PTHR43537:SF45">
    <property type="entry name" value="GNTR FAMILY REGULATORY PROTEIN"/>
    <property type="match status" value="1"/>
</dbReference>
<protein>
    <submittedName>
        <fullName evidence="6">L-lactate utilization operon repressor</fullName>
    </submittedName>
</protein>
<keyword evidence="1" id="KW-0805">Transcription regulation</keyword>
<evidence type="ECO:0000256" key="2">
    <source>
        <dbReference type="ARBA" id="ARBA00023125"/>
    </source>
</evidence>
<keyword evidence="2" id="KW-0238">DNA-binding</keyword>
<accession>A0A090MRL7</accession>
<organism evidence="6 7">
    <name type="scientific">Afipia felis</name>
    <name type="common">Cat scratch disease bacillus</name>
    <dbReference type="NCBI Taxonomy" id="1035"/>
    <lineage>
        <taxon>Bacteria</taxon>
        <taxon>Pseudomonadati</taxon>
        <taxon>Pseudomonadota</taxon>
        <taxon>Alphaproteobacteria</taxon>
        <taxon>Hyphomicrobiales</taxon>
        <taxon>Nitrobacteraceae</taxon>
        <taxon>Afipia</taxon>
    </lineage>
</organism>
<feature type="domain" description="HTH gntR-type" evidence="5">
    <location>
        <begin position="19"/>
        <end position="86"/>
    </location>
</feature>
<proteinExistence type="predicted"/>
<dbReference type="GO" id="GO:0003700">
    <property type="term" value="F:DNA-binding transcription factor activity"/>
    <property type="evidence" value="ECO:0007669"/>
    <property type="project" value="InterPro"/>
</dbReference>
<dbReference type="Gene3D" id="1.20.120.530">
    <property type="entry name" value="GntR ligand-binding domain-like"/>
    <property type="match status" value="1"/>
</dbReference>
<dbReference type="Pfam" id="PF00392">
    <property type="entry name" value="GntR"/>
    <property type="match status" value="1"/>
</dbReference>
<dbReference type="InterPro" id="IPR000524">
    <property type="entry name" value="Tscrpt_reg_HTH_GntR"/>
</dbReference>
<dbReference type="STRING" id="1035.BN961_03413"/>
<dbReference type="SMART" id="SM00345">
    <property type="entry name" value="HTH_GNTR"/>
    <property type="match status" value="1"/>
</dbReference>
<dbReference type="InterPro" id="IPR036388">
    <property type="entry name" value="WH-like_DNA-bd_sf"/>
</dbReference>
<dbReference type="SUPFAM" id="SSF46785">
    <property type="entry name" value="Winged helix' DNA-binding domain"/>
    <property type="match status" value="1"/>
</dbReference>
<name>A0A090MRL7_AFIFE</name>
<evidence type="ECO:0000256" key="4">
    <source>
        <dbReference type="SAM" id="MobiDB-lite"/>
    </source>
</evidence>
<dbReference type="InterPro" id="IPR011711">
    <property type="entry name" value="GntR_C"/>
</dbReference>
<feature type="region of interest" description="Disordered" evidence="4">
    <location>
        <begin position="1"/>
        <end position="21"/>
    </location>
</feature>
<dbReference type="SUPFAM" id="SSF48008">
    <property type="entry name" value="GntR ligand-binding domain-like"/>
    <property type="match status" value="1"/>
</dbReference>
<dbReference type="RefSeq" id="WP_009338721.1">
    <property type="nucleotide sequence ID" value="NZ_CCAZ020000002.1"/>
</dbReference>
<comment type="caution">
    <text evidence="6">The sequence shown here is derived from an EMBL/GenBank/DDBJ whole genome shotgun (WGS) entry which is preliminary data.</text>
</comment>
<reference evidence="6 7" key="1">
    <citation type="journal article" date="2014" name="Genome Announc.">
        <title>Genome Sequence of Afipia felis Strain 76713, Isolated in Hospital Water Using an Amoeba Co-Culture Procedure.</title>
        <authorList>
            <person name="Benamar S."/>
            <person name="La Scola B."/>
            <person name="Croce O."/>
        </authorList>
    </citation>
    <scope>NUCLEOTIDE SEQUENCE [LARGE SCALE GENOMIC DNA]</scope>
    <source>
        <strain evidence="6 7">76713</strain>
    </source>
</reference>
<dbReference type="InterPro" id="IPR008920">
    <property type="entry name" value="TF_FadR/GntR_C"/>
</dbReference>
<dbReference type="SMART" id="SM00895">
    <property type="entry name" value="FCD"/>
    <property type="match status" value="1"/>
</dbReference>
<dbReference type="Pfam" id="PF07729">
    <property type="entry name" value="FCD"/>
    <property type="match status" value="1"/>
</dbReference>
<keyword evidence="3" id="KW-0804">Transcription</keyword>
<dbReference type="Gene3D" id="1.10.10.10">
    <property type="entry name" value="Winged helix-like DNA-binding domain superfamily/Winged helix DNA-binding domain"/>
    <property type="match status" value="1"/>
</dbReference>
<evidence type="ECO:0000256" key="1">
    <source>
        <dbReference type="ARBA" id="ARBA00023015"/>
    </source>
</evidence>
<dbReference type="AlphaFoldDB" id="A0A090MRL7"/>
<sequence>MGHVVSLPAESPKKPKASARQSDMAFDAIRKAIVRCELMPGSIVTEVDLANQFNFGRAAARAAVDRLSLIGLLQPVRRQGYRVKPITLRDLNDLFQLREIVEVACVRLAAGRVDSADLHRLDRLCRADYQPGNKESEANFLQRNSDFHMSIAAATGNDRLVSVLKQTLMELERMFHFGLSLRDRGSEMHSEHKSIIDALAEGDAETAERVTVDQVRSSRAMVLDALLSSTSLLDVKIGVDHESPLA</sequence>
<dbReference type="PROSITE" id="PS50949">
    <property type="entry name" value="HTH_GNTR"/>
    <property type="match status" value="1"/>
</dbReference>